<sequence>MSSSERSHTKAENFDFEISFKEFHVTSPKRAGHNKIYDSTRSKSFFFELADPQQCTNNIQLKIHTNDFHMKLSPIHYKSTSRISNTKFQISNMLRHFFSHQQVIPRRIQQKYFNLIRLKLLDRIILIKSRGDSQLRRNTLTKTFFNFSYKRYCFHFGIFLPCSHPLSHTLTGDVTNICTVPCPYIMSYHRRACIDHHTGIFLNLFTNVKNITKPPSLLTSGSSKSQHATLLSNRSSMKTTKHVFSKRLGISYTVNYNHYGCKLIENTDHRYMYYKRLDHLRHTVPLKSTSFSKQHERFERRCRSTFNSDKLHPADGYEINDRLAVANRHKFLFFYP</sequence>
<accession>A0A2N1MWI0</accession>
<organism evidence="2 3">
    <name type="scientific">Rhizophagus irregularis</name>
    <dbReference type="NCBI Taxonomy" id="588596"/>
    <lineage>
        <taxon>Eukaryota</taxon>
        <taxon>Fungi</taxon>
        <taxon>Fungi incertae sedis</taxon>
        <taxon>Mucoromycota</taxon>
        <taxon>Glomeromycotina</taxon>
        <taxon>Glomeromycetes</taxon>
        <taxon>Glomerales</taxon>
        <taxon>Glomeraceae</taxon>
        <taxon>Rhizophagus</taxon>
    </lineage>
</organism>
<reference evidence="2 3" key="1">
    <citation type="submission" date="2016-04" db="EMBL/GenBank/DDBJ databases">
        <title>Genome analyses suggest a sexual origin of heterokaryosis in a supposedly ancient asexual fungus.</title>
        <authorList>
            <person name="Ropars J."/>
            <person name="Sedzielewska K."/>
            <person name="Noel J."/>
            <person name="Charron P."/>
            <person name="Farinelli L."/>
            <person name="Marton T."/>
            <person name="Kruger M."/>
            <person name="Pelin A."/>
            <person name="Brachmann A."/>
            <person name="Corradi N."/>
        </authorList>
    </citation>
    <scope>NUCLEOTIDE SEQUENCE [LARGE SCALE GENOMIC DNA]</scope>
    <source>
        <strain evidence="2 3">C2</strain>
    </source>
</reference>
<comment type="caution">
    <text evidence="2">The sequence shown here is derived from an EMBL/GenBank/DDBJ whole genome shotgun (WGS) entry which is preliminary data.</text>
</comment>
<evidence type="ECO:0000313" key="2">
    <source>
        <dbReference type="EMBL" id="PKK65968.1"/>
    </source>
</evidence>
<protein>
    <recommendedName>
        <fullName evidence="1">DUF8211 domain-containing protein</fullName>
    </recommendedName>
</protein>
<evidence type="ECO:0000259" key="1">
    <source>
        <dbReference type="Pfam" id="PF26638"/>
    </source>
</evidence>
<dbReference type="VEuPathDB" id="FungiDB:RhiirA1_491621"/>
<proteinExistence type="predicted"/>
<dbReference type="EMBL" id="LLXL01001166">
    <property type="protein sequence ID" value="PKK65968.1"/>
    <property type="molecule type" value="Genomic_DNA"/>
</dbReference>
<feature type="domain" description="DUF8211" evidence="1">
    <location>
        <begin position="227"/>
        <end position="334"/>
    </location>
</feature>
<dbReference type="VEuPathDB" id="FungiDB:RhiirFUN_013989"/>
<reference evidence="2 3" key="2">
    <citation type="submission" date="2017-10" db="EMBL/GenBank/DDBJ databases">
        <title>Extensive intraspecific genome diversity in a model arbuscular mycorrhizal fungus.</title>
        <authorList>
            <person name="Chen E.C.H."/>
            <person name="Morin E."/>
            <person name="Baudet D."/>
            <person name="Noel J."/>
            <person name="Ndikumana S."/>
            <person name="Charron P."/>
            <person name="St-Onge C."/>
            <person name="Giorgi J."/>
            <person name="Grigoriev I.V."/>
            <person name="Roux C."/>
            <person name="Martin F.M."/>
            <person name="Corradi N."/>
        </authorList>
    </citation>
    <scope>NUCLEOTIDE SEQUENCE [LARGE SCALE GENOMIC DNA]</scope>
    <source>
        <strain evidence="2 3">C2</strain>
    </source>
</reference>
<gene>
    <name evidence="2" type="ORF">RhiirC2_785401</name>
</gene>
<dbReference type="InterPro" id="IPR058524">
    <property type="entry name" value="DUF8211"/>
</dbReference>
<dbReference type="Proteomes" id="UP000233469">
    <property type="component" value="Unassembled WGS sequence"/>
</dbReference>
<dbReference type="AlphaFoldDB" id="A0A2N1MWI0"/>
<evidence type="ECO:0000313" key="3">
    <source>
        <dbReference type="Proteomes" id="UP000233469"/>
    </source>
</evidence>
<name>A0A2N1MWI0_9GLOM</name>
<dbReference type="Pfam" id="PF26638">
    <property type="entry name" value="DUF8211"/>
    <property type="match status" value="1"/>
</dbReference>